<gene>
    <name evidence="2" type="ORF">BR63_01535</name>
</gene>
<sequence length="47" mass="5231">MNVKINNKQRNMTSASVVALTLVVLVWALLTVFNHYEANLITAEKTA</sequence>
<protein>
    <submittedName>
        <fullName evidence="2">Uncharacterized protein</fullName>
    </submittedName>
</protein>
<name>A0A7G6DZ62_THEFR</name>
<keyword evidence="1" id="KW-0812">Transmembrane</keyword>
<proteinExistence type="predicted"/>
<evidence type="ECO:0000256" key="1">
    <source>
        <dbReference type="SAM" id="Phobius"/>
    </source>
</evidence>
<feature type="transmembrane region" description="Helical" evidence="1">
    <location>
        <begin position="12"/>
        <end position="30"/>
    </location>
</feature>
<evidence type="ECO:0000313" key="3">
    <source>
        <dbReference type="Proteomes" id="UP000515847"/>
    </source>
</evidence>
<dbReference type="RefSeq" id="WP_153802112.1">
    <property type="nucleotide sequence ID" value="NZ_CP045798.1"/>
</dbReference>
<organism evidence="2 3">
    <name type="scientific">Thermanaerosceptrum fracticalcis</name>
    <dbReference type="NCBI Taxonomy" id="1712410"/>
    <lineage>
        <taxon>Bacteria</taxon>
        <taxon>Bacillati</taxon>
        <taxon>Bacillota</taxon>
        <taxon>Clostridia</taxon>
        <taxon>Eubacteriales</taxon>
        <taxon>Peptococcaceae</taxon>
        <taxon>Thermanaerosceptrum</taxon>
    </lineage>
</organism>
<evidence type="ECO:0000313" key="2">
    <source>
        <dbReference type="EMBL" id="QNB45116.1"/>
    </source>
</evidence>
<accession>A0A7G6DZ62</accession>
<keyword evidence="1" id="KW-1133">Transmembrane helix</keyword>
<keyword evidence="3" id="KW-1185">Reference proteome</keyword>
<dbReference type="EMBL" id="CP045798">
    <property type="protein sequence ID" value="QNB45116.1"/>
    <property type="molecule type" value="Genomic_DNA"/>
</dbReference>
<reference evidence="2 3" key="1">
    <citation type="journal article" date="2019" name="Front. Microbiol.">
        <title>Thermoanaerosceptrum fracticalcis gen. nov. sp. nov., a Novel Fumarate-Fermenting Microorganism From a Deep Fractured Carbonate Aquifer of the US Great Basin.</title>
        <authorList>
            <person name="Hamilton-Brehm S.D."/>
            <person name="Stewart L.E."/>
            <person name="Zavarin M."/>
            <person name="Caldwell M."/>
            <person name="Lawson P.A."/>
            <person name="Onstott T.C."/>
            <person name="Grzymski J."/>
            <person name="Neveux I."/>
            <person name="Lollar B.S."/>
            <person name="Russell C.E."/>
            <person name="Moser D.P."/>
        </authorList>
    </citation>
    <scope>NUCLEOTIDE SEQUENCE [LARGE SCALE GENOMIC DNA]</scope>
    <source>
        <strain evidence="2 3">DRI-13</strain>
    </source>
</reference>
<keyword evidence="1" id="KW-0472">Membrane</keyword>
<dbReference type="AlphaFoldDB" id="A0A7G6DZ62"/>
<dbReference type="Proteomes" id="UP000515847">
    <property type="component" value="Chromosome"/>
</dbReference>
<dbReference type="KEGG" id="tfr:BR63_01535"/>